<dbReference type="InterPro" id="IPR022441">
    <property type="entry name" value="Para_beta_helix_rpt-2"/>
</dbReference>
<proteinExistence type="predicted"/>
<evidence type="ECO:0000259" key="4">
    <source>
        <dbReference type="SMART" id="SM00722"/>
    </source>
</evidence>
<sequence length="423" mass="48172">MIKQLHRVFFYLKSKFLCVALIGFMIENIAAQKIIVCENCEVNSLQTAIQQAEANDTIFIKNGIYKEHDVIIDKALHIKGENYPVIDAEMGGMGLKIKAENFSVEALKIINVGTSHTKDFAGILISEGKKFELKNNILDDVFFGILIERSSEGIISGNRIESNSKEQATSGNGIHIWKSENILVKNNTVKGLRDGIYFEFVDKSKIINNTCKNNLRYGLHFMFSNNDLYKSNVFENNGAGVAVMYSKFIDMQHNHFRKNWGSASYGLLLKEITDSTLKNNNFEDNTIAISADNTNRIDFLENDFKNNGYAVRIRGAVYDNKFKRNNFLYNSFDVAYTGKLNNNEFLNNYWSNYSGYDLDKDGIGDVPFRPVSLFSYVVNKTPEAIILLRSMFIDLLNFSEKVSPIFTPADLIDKQPKMKKIVW</sequence>
<dbReference type="NCBIfam" id="TIGR04247">
    <property type="entry name" value="NosD_copper_fam"/>
    <property type="match status" value="1"/>
</dbReference>
<dbReference type="InterPro" id="IPR051550">
    <property type="entry name" value="SCF-Subunits/Alg-Epimerases"/>
</dbReference>
<comment type="pathway">
    <text evidence="1">Protein modification; protein ubiquitination.</text>
</comment>
<name>A0A9X2CQ73_9FLAO</name>
<evidence type="ECO:0000313" key="6">
    <source>
        <dbReference type="Proteomes" id="UP001139521"/>
    </source>
</evidence>
<dbReference type="InterPro" id="IPR011050">
    <property type="entry name" value="Pectin_lyase_fold/virulence"/>
</dbReference>
<evidence type="ECO:0000256" key="2">
    <source>
        <dbReference type="ARBA" id="ARBA00022737"/>
    </source>
</evidence>
<keyword evidence="2" id="KW-0677">Repeat</keyword>
<dbReference type="PANTHER" id="PTHR22990">
    <property type="entry name" value="F-BOX ONLY PROTEIN"/>
    <property type="match status" value="1"/>
</dbReference>
<dbReference type="InterPro" id="IPR006626">
    <property type="entry name" value="PbH1"/>
</dbReference>
<dbReference type="NCBIfam" id="TIGR03804">
    <property type="entry name" value="para_beta_helix"/>
    <property type="match status" value="2"/>
</dbReference>
<organism evidence="5 6">
    <name type="scientific">Zunongwangia pacifica</name>
    <dbReference type="NCBI Taxonomy" id="2911062"/>
    <lineage>
        <taxon>Bacteria</taxon>
        <taxon>Pseudomonadati</taxon>
        <taxon>Bacteroidota</taxon>
        <taxon>Flavobacteriia</taxon>
        <taxon>Flavobacteriales</taxon>
        <taxon>Flavobacteriaceae</taxon>
        <taxon>Zunongwangia</taxon>
    </lineage>
</organism>
<dbReference type="SMART" id="SM00722">
    <property type="entry name" value="CASH"/>
    <property type="match status" value="1"/>
</dbReference>
<dbReference type="AlphaFoldDB" id="A0A9X2CQ73"/>
<dbReference type="InterPro" id="IPR026464">
    <property type="entry name" value="NosD_copper_fam"/>
</dbReference>
<feature type="domain" description="Carbohydrate-binding/sugar hydrolysis" evidence="4">
    <location>
        <begin position="60"/>
        <end position="199"/>
    </location>
</feature>
<evidence type="ECO:0000256" key="1">
    <source>
        <dbReference type="ARBA" id="ARBA00004906"/>
    </source>
</evidence>
<dbReference type="Gene3D" id="2.160.20.10">
    <property type="entry name" value="Single-stranded right-handed beta-helix, Pectin lyase-like"/>
    <property type="match status" value="1"/>
</dbReference>
<dbReference type="Proteomes" id="UP001139521">
    <property type="component" value="Unassembled WGS sequence"/>
</dbReference>
<dbReference type="PANTHER" id="PTHR22990:SF15">
    <property type="entry name" value="F-BOX ONLY PROTEIN 10"/>
    <property type="match status" value="1"/>
</dbReference>
<accession>A0A9X2CQ73</accession>
<dbReference type="SMART" id="SM00710">
    <property type="entry name" value="PbH1"/>
    <property type="match status" value="10"/>
</dbReference>
<evidence type="ECO:0000256" key="3">
    <source>
        <dbReference type="ARBA" id="ARBA00022786"/>
    </source>
</evidence>
<dbReference type="SUPFAM" id="SSF51126">
    <property type="entry name" value="Pectin lyase-like"/>
    <property type="match status" value="1"/>
</dbReference>
<dbReference type="InterPro" id="IPR012334">
    <property type="entry name" value="Pectin_lyas_fold"/>
</dbReference>
<protein>
    <submittedName>
        <fullName evidence="5">Nitrous oxide reductase family maturation protein NosD</fullName>
    </submittedName>
</protein>
<comment type="caution">
    <text evidence="5">The sequence shown here is derived from an EMBL/GenBank/DDBJ whole genome shotgun (WGS) entry which is preliminary data.</text>
</comment>
<dbReference type="InterPro" id="IPR006633">
    <property type="entry name" value="Carb-bd_sugar_hydrolysis-dom"/>
</dbReference>
<dbReference type="Pfam" id="PF05048">
    <property type="entry name" value="NosD"/>
    <property type="match status" value="1"/>
</dbReference>
<dbReference type="EMBL" id="JAKHSK010000015">
    <property type="protein sequence ID" value="MCL6218972.1"/>
    <property type="molecule type" value="Genomic_DNA"/>
</dbReference>
<dbReference type="RefSeq" id="WP_249601818.1">
    <property type="nucleotide sequence ID" value="NZ_JAKHSK010000015.1"/>
</dbReference>
<evidence type="ECO:0000313" key="5">
    <source>
        <dbReference type="EMBL" id="MCL6218972.1"/>
    </source>
</evidence>
<gene>
    <name evidence="5" type="ORF">L1967_11740</name>
</gene>
<reference evidence="5" key="1">
    <citation type="submission" date="2022-01" db="EMBL/GenBank/DDBJ databases">
        <title>Genome sequencing of Zunongwangia sp. M21534 genome.</title>
        <authorList>
            <person name="Chen Y."/>
            <person name="Dong C."/>
            <person name="Shao Z."/>
        </authorList>
    </citation>
    <scope>NUCLEOTIDE SEQUENCE</scope>
    <source>
        <strain evidence="5">MCCC M21534</strain>
    </source>
</reference>
<keyword evidence="6" id="KW-1185">Reference proteome</keyword>
<dbReference type="InterPro" id="IPR007742">
    <property type="entry name" value="NosD_dom"/>
</dbReference>
<keyword evidence="3" id="KW-0833">Ubl conjugation pathway</keyword>